<feature type="region of interest" description="Disordered" evidence="2">
    <location>
        <begin position="422"/>
        <end position="451"/>
    </location>
</feature>
<protein>
    <recommendedName>
        <fullName evidence="5">Chromosome segregation protein SMC</fullName>
    </recommendedName>
</protein>
<feature type="coiled-coil region" evidence="1">
    <location>
        <begin position="725"/>
        <end position="875"/>
    </location>
</feature>
<sequence>MAIGNDRGAGAGAGAGAGVGITPDLLFDNLTNRNEGKKEGTIGAISYARTKSELTRLFTNGYKDFDPKEPKKLPEYIAEIVKAENYLTPATPFSREFAEKEKVEQLVLKHNTLRDKYNDLVFYMTTWNGEFSSAAGTLNAFHKSAIKDLKFFDEKLMEQFEVEAEIDSLVNEFKKMRLISEDTAIKDRTPVDLLQGLYRKHEKEIQRHEQERKTNKVIIDTILEKYENLKAQNKRYAVVITETRIKLDETEQELSKCKRQDLLDKHKLQEMTNSAKTKEQELSNKQALLVQKDGELKQKAKLVHNLTEDKDRLKIELEQEKLKLAQMTKSAAIENEKLDGELAVMHVQAKQFREEKLQLEHKLTQLEYRHRKLTEAQTSKKNMAQSVAVSESEIKSLETKLEAKDQELLELKNKMFNLTDQMEKQKSQFSEEQSNQKETIQESQNKLKTVRDELNERKEELKKSDEETKRLLKSCSKLEQNLQDKQKKISKLETSLESNVKEMAKLKAHEKALTSKLDAANKDINSYEKIVANKKAEVDEIKVGYDLAVKKLENALANQKEEIRKKDVSINALRKEIGHLESKAKSSGKESEKIDELINQKEKQIINLREDYRSACEQMTEFQKEIEEKKNEISLQEKKANMASQALRSHNIDARKKMSELNSSLNVLKGEVAEKGKEIEELQSLYTSAQDFIKTLQQRNGEMVIELAKYDTERVDPKIQVTESSEESQQLLEHMQNEIINLKAQLENAYAQLQESINREQQSFNEYPSLSSQQKSLQKENEELIDMYQEVNEEKYQLEAKIAELEVANQGLLEKASTRTDEESDAEFKLKQANQTIIQLNQQISEMEREHKKAIRQLDDQLSEESKKVAEANYQTLYNATAVDDVKTLEGVNKQLQNSLTGLCDDLKGLISEEKFDHLMQKHFGQYEQNAQVVDEHLIGFSKP</sequence>
<organism evidence="3 4">
    <name type="scientific">Endozoicomonas gorgoniicola</name>
    <dbReference type="NCBI Taxonomy" id="1234144"/>
    <lineage>
        <taxon>Bacteria</taxon>
        <taxon>Pseudomonadati</taxon>
        <taxon>Pseudomonadota</taxon>
        <taxon>Gammaproteobacteria</taxon>
        <taxon>Oceanospirillales</taxon>
        <taxon>Endozoicomonadaceae</taxon>
        <taxon>Endozoicomonas</taxon>
    </lineage>
</organism>
<evidence type="ECO:0000313" key="4">
    <source>
        <dbReference type="Proteomes" id="UP001209854"/>
    </source>
</evidence>
<evidence type="ECO:0000256" key="2">
    <source>
        <dbReference type="SAM" id="MobiDB-lite"/>
    </source>
</evidence>
<keyword evidence="4" id="KW-1185">Reference proteome</keyword>
<evidence type="ECO:0000256" key="1">
    <source>
        <dbReference type="SAM" id="Coils"/>
    </source>
</evidence>
<accession>A0ABT3N267</accession>
<feature type="compositionally biased region" description="Polar residues" evidence="2">
    <location>
        <begin position="427"/>
        <end position="447"/>
    </location>
</feature>
<evidence type="ECO:0000313" key="3">
    <source>
        <dbReference type="EMBL" id="MCW7555717.1"/>
    </source>
</evidence>
<dbReference type="Proteomes" id="UP001209854">
    <property type="component" value="Unassembled WGS sequence"/>
</dbReference>
<proteinExistence type="predicted"/>
<name>A0ABT3N267_9GAMM</name>
<comment type="caution">
    <text evidence="3">The sequence shown here is derived from an EMBL/GenBank/DDBJ whole genome shotgun (WGS) entry which is preliminary data.</text>
</comment>
<evidence type="ECO:0008006" key="5">
    <source>
        <dbReference type="Google" id="ProtNLM"/>
    </source>
</evidence>
<dbReference type="RefSeq" id="WP_262565472.1">
    <property type="nucleotide sequence ID" value="NZ_JAPFCC010000001.1"/>
</dbReference>
<gene>
    <name evidence="3" type="ORF">NX722_24430</name>
</gene>
<reference evidence="3 4" key="1">
    <citation type="submission" date="2022-10" db="EMBL/GenBank/DDBJ databases">
        <title>High-quality genome sequences of two octocoral-associated bacteria, Endozoicomonas euniceicola EF212 and Endozoicomonas gorgoniicola PS125.</title>
        <authorList>
            <person name="Chiou Y.-J."/>
            <person name="Chen Y.-H."/>
        </authorList>
    </citation>
    <scope>NUCLEOTIDE SEQUENCE [LARGE SCALE GENOMIC DNA]</scope>
    <source>
        <strain evidence="3 4">PS125</strain>
    </source>
</reference>
<dbReference type="EMBL" id="JAPFCC010000001">
    <property type="protein sequence ID" value="MCW7555717.1"/>
    <property type="molecule type" value="Genomic_DNA"/>
</dbReference>
<keyword evidence="1" id="KW-0175">Coiled coil</keyword>